<evidence type="ECO:0000313" key="9">
    <source>
        <dbReference type="Proteomes" id="UP000297982"/>
    </source>
</evidence>
<dbReference type="InterPro" id="IPR004107">
    <property type="entry name" value="Integrase_SAM-like_N"/>
</dbReference>
<dbReference type="PROSITE" id="PS51898">
    <property type="entry name" value="TYR_RECOMBINASE"/>
    <property type="match status" value="1"/>
</dbReference>
<dbReference type="GO" id="GO:0015074">
    <property type="term" value="P:DNA integration"/>
    <property type="evidence" value="ECO:0007669"/>
    <property type="project" value="UniProtKB-KW"/>
</dbReference>
<dbReference type="Pfam" id="PF00589">
    <property type="entry name" value="Phage_integrase"/>
    <property type="match status" value="1"/>
</dbReference>
<dbReference type="InterPro" id="IPR010998">
    <property type="entry name" value="Integrase_recombinase_N"/>
</dbReference>
<comment type="caution">
    <text evidence="8">The sequence shown here is derived from an EMBL/GenBank/DDBJ whole genome shotgun (WGS) entry which is preliminary data.</text>
</comment>
<dbReference type="Gene3D" id="1.10.150.130">
    <property type="match status" value="1"/>
</dbReference>
<dbReference type="AlphaFoldDB" id="A0A4Z0H6B5"/>
<dbReference type="RefSeq" id="WP_135327072.1">
    <property type="nucleotide sequence ID" value="NZ_SRJC01000001.1"/>
</dbReference>
<dbReference type="InterPro" id="IPR011010">
    <property type="entry name" value="DNA_brk_join_enz"/>
</dbReference>
<protein>
    <submittedName>
        <fullName evidence="8">Site-specific integrase</fullName>
    </submittedName>
</protein>
<dbReference type="InterPro" id="IPR050090">
    <property type="entry name" value="Tyrosine_recombinase_XerCD"/>
</dbReference>
<evidence type="ECO:0000256" key="1">
    <source>
        <dbReference type="ARBA" id="ARBA00008857"/>
    </source>
</evidence>
<accession>A0A4Z0H6B5</accession>
<dbReference type="SUPFAM" id="SSF56349">
    <property type="entry name" value="DNA breaking-rejoining enzymes"/>
    <property type="match status" value="1"/>
</dbReference>
<evidence type="ECO:0000259" key="6">
    <source>
        <dbReference type="PROSITE" id="PS51898"/>
    </source>
</evidence>
<keyword evidence="4" id="KW-0233">DNA recombination</keyword>
<keyword evidence="2" id="KW-0229">DNA integration</keyword>
<name>A0A4Z0H6B5_9BACI</name>
<keyword evidence="9" id="KW-1185">Reference proteome</keyword>
<evidence type="ECO:0000259" key="7">
    <source>
        <dbReference type="PROSITE" id="PS51900"/>
    </source>
</evidence>
<organism evidence="8 9">
    <name type="scientific">Halobacillus salinus</name>
    <dbReference type="NCBI Taxonomy" id="192814"/>
    <lineage>
        <taxon>Bacteria</taxon>
        <taxon>Bacillati</taxon>
        <taxon>Bacillota</taxon>
        <taxon>Bacilli</taxon>
        <taxon>Bacillales</taxon>
        <taxon>Bacillaceae</taxon>
        <taxon>Halobacillus</taxon>
    </lineage>
</organism>
<proteinExistence type="inferred from homology"/>
<reference evidence="8 9" key="1">
    <citation type="journal article" date="2003" name="Int. J. Syst. Evol. Microbiol.">
        <title>Halobacillus salinus sp. nov., isolated from a salt lake on the coast of the East Sea in Korea.</title>
        <authorList>
            <person name="Yoon J.H."/>
            <person name="Kang K.H."/>
            <person name="Park Y.H."/>
        </authorList>
    </citation>
    <scope>NUCLEOTIDE SEQUENCE [LARGE SCALE GENOMIC DNA]</scope>
    <source>
        <strain evidence="8 9">HSL-3</strain>
    </source>
</reference>
<dbReference type="InterPro" id="IPR028259">
    <property type="entry name" value="AP2-like_int_N"/>
</dbReference>
<dbReference type="EMBL" id="SRJC01000001">
    <property type="protein sequence ID" value="TGB04716.1"/>
    <property type="molecule type" value="Genomic_DNA"/>
</dbReference>
<gene>
    <name evidence="8" type="ORF">E4663_06920</name>
</gene>
<feature type="domain" description="Core-binding (CB)" evidence="7">
    <location>
        <begin position="59"/>
        <end position="146"/>
    </location>
</feature>
<dbReference type="CDD" id="cd01189">
    <property type="entry name" value="INT_ICEBs1_C_like"/>
    <property type="match status" value="1"/>
</dbReference>
<dbReference type="InterPro" id="IPR013762">
    <property type="entry name" value="Integrase-like_cat_sf"/>
</dbReference>
<dbReference type="InterPro" id="IPR044068">
    <property type="entry name" value="CB"/>
</dbReference>
<dbReference type="PROSITE" id="PS51900">
    <property type="entry name" value="CB"/>
    <property type="match status" value="1"/>
</dbReference>
<dbReference type="GO" id="GO:0006310">
    <property type="term" value="P:DNA recombination"/>
    <property type="evidence" value="ECO:0007669"/>
    <property type="project" value="UniProtKB-KW"/>
</dbReference>
<dbReference type="PANTHER" id="PTHR30349">
    <property type="entry name" value="PHAGE INTEGRASE-RELATED"/>
    <property type="match status" value="1"/>
</dbReference>
<keyword evidence="3 5" id="KW-0238">DNA-binding</keyword>
<evidence type="ECO:0000256" key="4">
    <source>
        <dbReference type="ARBA" id="ARBA00023172"/>
    </source>
</evidence>
<dbReference type="Proteomes" id="UP000297982">
    <property type="component" value="Unassembled WGS sequence"/>
</dbReference>
<evidence type="ECO:0000256" key="5">
    <source>
        <dbReference type="PROSITE-ProRule" id="PRU01248"/>
    </source>
</evidence>
<comment type="similarity">
    <text evidence="1">Belongs to the 'phage' integrase family.</text>
</comment>
<dbReference type="Pfam" id="PF14659">
    <property type="entry name" value="Phage_int_SAM_3"/>
    <property type="match status" value="1"/>
</dbReference>
<dbReference type="Pfam" id="PF14657">
    <property type="entry name" value="Arm-DNA-bind_4"/>
    <property type="match status" value="1"/>
</dbReference>
<evidence type="ECO:0000256" key="2">
    <source>
        <dbReference type="ARBA" id="ARBA00022908"/>
    </source>
</evidence>
<sequence>MAINFRQHSKTNWEYRIRYQDPFTGKPKESSKRGFKSKGEARKAAQEMEQKLMHSYEETTDTSLLKDFLFDWLFEYKKDVVRKNTFELHRRNIENHIIPYFKNIKLKNVKPVMYQKFLNHLYYQGYSKRTREIIHGTMRGAMEKAYHLRKIERNPCMGATMKGEDKDKQIKFIDSSDIADFLNEAYKYGYVYWIFYKFMIETGVRKGEAAALQWDKLDLKNKTVQISQTLDFQASEEKNEDIFGDPKTYKSKRVISISQSLANDLHFHLKQQNQNKMALNDIYRHDLNLVLCKKDGSPMPKSSLFNSFSRISKKAGLPKLPIHSLRHTHAVLLMEAGTDMKYIQERLGHGSMQITADVYSHVSKKIDQASMKKYEDYMNNIFL</sequence>
<dbReference type="GO" id="GO:0003677">
    <property type="term" value="F:DNA binding"/>
    <property type="evidence" value="ECO:0007669"/>
    <property type="project" value="UniProtKB-UniRule"/>
</dbReference>
<evidence type="ECO:0000256" key="3">
    <source>
        <dbReference type="ARBA" id="ARBA00023125"/>
    </source>
</evidence>
<dbReference type="PANTHER" id="PTHR30349:SF64">
    <property type="entry name" value="PROPHAGE INTEGRASE INTD-RELATED"/>
    <property type="match status" value="1"/>
</dbReference>
<dbReference type="Gene3D" id="1.10.443.10">
    <property type="entry name" value="Intergrase catalytic core"/>
    <property type="match status" value="1"/>
</dbReference>
<dbReference type="InterPro" id="IPR002104">
    <property type="entry name" value="Integrase_catalytic"/>
</dbReference>
<evidence type="ECO:0000313" key="8">
    <source>
        <dbReference type="EMBL" id="TGB04716.1"/>
    </source>
</evidence>
<feature type="domain" description="Tyr recombinase" evidence="6">
    <location>
        <begin position="168"/>
        <end position="372"/>
    </location>
</feature>